<comment type="caution">
    <text evidence="8">The sequence shown here is derived from an EMBL/GenBank/DDBJ whole genome shotgun (WGS) entry which is preliminary data.</text>
</comment>
<comment type="catalytic activity">
    <reaction evidence="6">
        <text>cytidine(1402) in 16S rRNA + S-adenosyl-L-methionine = 2'-O-methylcytidine(1402) in 16S rRNA + S-adenosyl-L-homocysteine + H(+)</text>
        <dbReference type="Rhea" id="RHEA:42924"/>
        <dbReference type="Rhea" id="RHEA-COMP:10285"/>
        <dbReference type="Rhea" id="RHEA-COMP:10286"/>
        <dbReference type="ChEBI" id="CHEBI:15378"/>
        <dbReference type="ChEBI" id="CHEBI:57856"/>
        <dbReference type="ChEBI" id="CHEBI:59789"/>
        <dbReference type="ChEBI" id="CHEBI:74495"/>
        <dbReference type="ChEBI" id="CHEBI:82748"/>
        <dbReference type="EC" id="2.1.1.198"/>
    </reaction>
</comment>
<comment type="function">
    <text evidence="6">Catalyzes the 2'-O-methylation of the ribose of cytidine 1402 (C1402) in 16S rRNA.</text>
</comment>
<dbReference type="InterPro" id="IPR018063">
    <property type="entry name" value="SAM_MeTrfase_RsmI_CS"/>
</dbReference>
<dbReference type="Gene3D" id="3.40.1010.10">
    <property type="entry name" value="Cobalt-precorrin-4 Transmethylase, Domain 1"/>
    <property type="match status" value="1"/>
</dbReference>
<dbReference type="Proteomes" id="UP001500742">
    <property type="component" value="Unassembled WGS sequence"/>
</dbReference>
<evidence type="ECO:0000256" key="5">
    <source>
        <dbReference type="ARBA" id="ARBA00022691"/>
    </source>
</evidence>
<evidence type="ECO:0000256" key="2">
    <source>
        <dbReference type="ARBA" id="ARBA00022552"/>
    </source>
</evidence>
<keyword evidence="3 6" id="KW-0489">Methyltransferase</keyword>
<evidence type="ECO:0000256" key="1">
    <source>
        <dbReference type="ARBA" id="ARBA00022490"/>
    </source>
</evidence>
<dbReference type="Pfam" id="PF00590">
    <property type="entry name" value="TP_methylase"/>
    <property type="match status" value="1"/>
</dbReference>
<evidence type="ECO:0000256" key="6">
    <source>
        <dbReference type="HAMAP-Rule" id="MF_01877"/>
    </source>
</evidence>
<dbReference type="EMBL" id="BAAAZC010000015">
    <property type="protein sequence ID" value="GAA3971230.1"/>
    <property type="molecule type" value="Genomic_DNA"/>
</dbReference>
<organism evidence="8 9">
    <name type="scientific">Mucilaginibacter dorajii</name>
    <dbReference type="NCBI Taxonomy" id="692994"/>
    <lineage>
        <taxon>Bacteria</taxon>
        <taxon>Pseudomonadati</taxon>
        <taxon>Bacteroidota</taxon>
        <taxon>Sphingobacteriia</taxon>
        <taxon>Sphingobacteriales</taxon>
        <taxon>Sphingobacteriaceae</taxon>
        <taxon>Mucilaginibacter</taxon>
    </lineage>
</organism>
<dbReference type="Gene3D" id="3.30.950.10">
    <property type="entry name" value="Methyltransferase, Cobalt-precorrin-4 Transmethylase, Domain 2"/>
    <property type="match status" value="1"/>
</dbReference>
<comment type="subcellular location">
    <subcellularLocation>
        <location evidence="6">Cytoplasm</location>
    </subcellularLocation>
</comment>
<dbReference type="InterPro" id="IPR008189">
    <property type="entry name" value="rRNA_ssu_MeTfrase_I"/>
</dbReference>
<evidence type="ECO:0000256" key="4">
    <source>
        <dbReference type="ARBA" id="ARBA00022679"/>
    </source>
</evidence>
<dbReference type="PROSITE" id="PS01296">
    <property type="entry name" value="RSMI"/>
    <property type="match status" value="1"/>
</dbReference>
<gene>
    <name evidence="6 8" type="primary">rsmI</name>
    <name evidence="8" type="ORF">GCM10022210_20700</name>
</gene>
<reference evidence="9" key="1">
    <citation type="journal article" date="2019" name="Int. J. Syst. Evol. Microbiol.">
        <title>The Global Catalogue of Microorganisms (GCM) 10K type strain sequencing project: providing services to taxonomists for standard genome sequencing and annotation.</title>
        <authorList>
            <consortium name="The Broad Institute Genomics Platform"/>
            <consortium name="The Broad Institute Genome Sequencing Center for Infectious Disease"/>
            <person name="Wu L."/>
            <person name="Ma J."/>
        </authorList>
    </citation>
    <scope>NUCLEOTIDE SEQUENCE [LARGE SCALE GENOMIC DNA]</scope>
    <source>
        <strain evidence="9">JCM 16601</strain>
    </source>
</reference>
<evidence type="ECO:0000313" key="8">
    <source>
        <dbReference type="EMBL" id="GAA3971230.1"/>
    </source>
</evidence>
<evidence type="ECO:0000313" key="9">
    <source>
        <dbReference type="Proteomes" id="UP001500742"/>
    </source>
</evidence>
<keyword evidence="1 6" id="KW-0963">Cytoplasm</keyword>
<evidence type="ECO:0000259" key="7">
    <source>
        <dbReference type="Pfam" id="PF00590"/>
    </source>
</evidence>
<dbReference type="InterPro" id="IPR000878">
    <property type="entry name" value="4pyrrol_Mease"/>
</dbReference>
<proteinExistence type="inferred from homology"/>
<evidence type="ECO:0000256" key="3">
    <source>
        <dbReference type="ARBA" id="ARBA00022603"/>
    </source>
</evidence>
<dbReference type="SUPFAM" id="SSF53790">
    <property type="entry name" value="Tetrapyrrole methylase"/>
    <property type="match status" value="1"/>
</dbReference>
<dbReference type="InterPro" id="IPR035996">
    <property type="entry name" value="4pyrrol_Methylase_sf"/>
</dbReference>
<dbReference type="CDD" id="cd11648">
    <property type="entry name" value="RsmI"/>
    <property type="match status" value="1"/>
</dbReference>
<dbReference type="PANTHER" id="PTHR46111:SF1">
    <property type="entry name" value="RIBOSOMAL RNA SMALL SUBUNIT METHYLTRANSFERASE I"/>
    <property type="match status" value="1"/>
</dbReference>
<dbReference type="NCBIfam" id="TIGR00096">
    <property type="entry name" value="16S rRNA (cytidine(1402)-2'-O)-methyltransferase"/>
    <property type="match status" value="1"/>
</dbReference>
<name>A0ABP7PTZ6_9SPHI</name>
<dbReference type="PANTHER" id="PTHR46111">
    <property type="entry name" value="RIBOSOMAL RNA SMALL SUBUNIT METHYLTRANSFERASE I"/>
    <property type="match status" value="1"/>
</dbReference>
<dbReference type="PIRSF" id="PIRSF005917">
    <property type="entry name" value="MTase_YraL"/>
    <property type="match status" value="1"/>
</dbReference>
<dbReference type="InterPro" id="IPR014776">
    <property type="entry name" value="4pyrrole_Mease_sub2"/>
</dbReference>
<dbReference type="InterPro" id="IPR014777">
    <property type="entry name" value="4pyrrole_Mease_sub1"/>
</dbReference>
<dbReference type="RefSeq" id="WP_344757743.1">
    <property type="nucleotide sequence ID" value="NZ_BAAAZC010000015.1"/>
</dbReference>
<dbReference type="EC" id="2.1.1.198" evidence="6"/>
<accession>A0ABP7PTZ6</accession>
<sequence length="249" mass="28207">MNHELLTMNQTGKLYLVPTPIGNLEDITLRALRILKEVDLILAEDTRTSAPLLKHFDIQQKVFAHHQHNEHQSSNEIIKFLLQGQNIALISDAGTPAISDPGFFLVREALKFNIAVECLPGATAFVPALVNSGFPTDKFCFEGFLPLKKGRQTRFKFLATEERTIILYESPHRLLKTLEEMATYFGADRQISVSRELTKMFEETVRGTVAEVKLYFETHPLKGEFVMCVAGAEPEVKSSKDKYKYDTED</sequence>
<keyword evidence="5 6" id="KW-0949">S-adenosyl-L-methionine</keyword>
<dbReference type="HAMAP" id="MF_01877">
    <property type="entry name" value="16SrRNA_methyltr_I"/>
    <property type="match status" value="1"/>
</dbReference>
<keyword evidence="2 6" id="KW-0698">rRNA processing</keyword>
<keyword evidence="9" id="KW-1185">Reference proteome</keyword>
<comment type="similarity">
    <text evidence="6">Belongs to the methyltransferase superfamily. RsmI family.</text>
</comment>
<protein>
    <recommendedName>
        <fullName evidence="6">Ribosomal RNA small subunit methyltransferase I</fullName>
        <ecNumber evidence="6">2.1.1.198</ecNumber>
    </recommendedName>
    <alternativeName>
        <fullName evidence="6">16S rRNA 2'-O-ribose C1402 methyltransferase</fullName>
    </alternativeName>
    <alternativeName>
        <fullName evidence="6">rRNA (cytidine-2'-O-)-methyltransferase RsmI</fullName>
    </alternativeName>
</protein>
<feature type="domain" description="Tetrapyrrole methylase" evidence="7">
    <location>
        <begin position="13"/>
        <end position="212"/>
    </location>
</feature>
<keyword evidence="4 6" id="KW-0808">Transferase</keyword>